<gene>
    <name evidence="1" type="ORF">C1H46_045824</name>
</gene>
<dbReference type="Proteomes" id="UP000315295">
    <property type="component" value="Unassembled WGS sequence"/>
</dbReference>
<proteinExistence type="predicted"/>
<organism evidence="1 2">
    <name type="scientific">Malus baccata</name>
    <name type="common">Siberian crab apple</name>
    <name type="synonym">Pyrus baccata</name>
    <dbReference type="NCBI Taxonomy" id="106549"/>
    <lineage>
        <taxon>Eukaryota</taxon>
        <taxon>Viridiplantae</taxon>
        <taxon>Streptophyta</taxon>
        <taxon>Embryophyta</taxon>
        <taxon>Tracheophyta</taxon>
        <taxon>Spermatophyta</taxon>
        <taxon>Magnoliopsida</taxon>
        <taxon>eudicotyledons</taxon>
        <taxon>Gunneridae</taxon>
        <taxon>Pentapetalae</taxon>
        <taxon>rosids</taxon>
        <taxon>fabids</taxon>
        <taxon>Rosales</taxon>
        <taxon>Rosaceae</taxon>
        <taxon>Amygdaloideae</taxon>
        <taxon>Maleae</taxon>
        <taxon>Malus</taxon>
    </lineage>
</organism>
<accession>A0A540K300</accession>
<evidence type="ECO:0000313" key="1">
    <source>
        <dbReference type="EMBL" id="TQD68643.1"/>
    </source>
</evidence>
<reference evidence="1 2" key="1">
    <citation type="journal article" date="2019" name="G3 (Bethesda)">
        <title>Sequencing of a Wild Apple (Malus baccata) Genome Unravels the Differences Between Cultivated and Wild Apple Species Regarding Disease Resistance and Cold Tolerance.</title>
        <authorList>
            <person name="Chen X."/>
        </authorList>
    </citation>
    <scope>NUCLEOTIDE SEQUENCE [LARGE SCALE GENOMIC DNA]</scope>
    <source>
        <strain evidence="2">cv. Shandingzi</strain>
        <tissue evidence="1">Leaves</tissue>
    </source>
</reference>
<comment type="caution">
    <text evidence="1">The sequence shown here is derived from an EMBL/GenBank/DDBJ whole genome shotgun (WGS) entry which is preliminary data.</text>
</comment>
<sequence>MGLPVPTINTNAYKIKIRQKLTTYKPQIHKPMTYSINNSKNLPIISYKFSNAINNFMLDLSD</sequence>
<name>A0A540K300_MALBA</name>
<protein>
    <submittedName>
        <fullName evidence="1">Uncharacterized protein</fullName>
    </submittedName>
</protein>
<dbReference type="EMBL" id="VIEB01013601">
    <property type="protein sequence ID" value="TQD68643.1"/>
    <property type="molecule type" value="Genomic_DNA"/>
</dbReference>
<evidence type="ECO:0000313" key="2">
    <source>
        <dbReference type="Proteomes" id="UP000315295"/>
    </source>
</evidence>
<dbReference type="AlphaFoldDB" id="A0A540K300"/>
<keyword evidence="2" id="KW-1185">Reference proteome</keyword>